<accession>A0A2J6Q650</accession>
<gene>
    <name evidence="1" type="ORF">NA56DRAFT_120587</name>
</gene>
<evidence type="ECO:0000313" key="1">
    <source>
        <dbReference type="EMBL" id="PMD21674.1"/>
    </source>
</evidence>
<dbReference type="EMBL" id="KZ613480">
    <property type="protein sequence ID" value="PMD21674.1"/>
    <property type="molecule type" value="Genomic_DNA"/>
</dbReference>
<dbReference type="Proteomes" id="UP000235672">
    <property type="component" value="Unassembled WGS sequence"/>
</dbReference>
<keyword evidence="2" id="KW-1185">Reference proteome</keyword>
<reference evidence="1 2" key="1">
    <citation type="submission" date="2016-05" db="EMBL/GenBank/DDBJ databases">
        <title>A degradative enzymes factory behind the ericoid mycorrhizal symbiosis.</title>
        <authorList>
            <consortium name="DOE Joint Genome Institute"/>
            <person name="Martino E."/>
            <person name="Morin E."/>
            <person name="Grelet G."/>
            <person name="Kuo A."/>
            <person name="Kohler A."/>
            <person name="Daghino S."/>
            <person name="Barry K."/>
            <person name="Choi C."/>
            <person name="Cichocki N."/>
            <person name="Clum A."/>
            <person name="Copeland A."/>
            <person name="Hainaut M."/>
            <person name="Haridas S."/>
            <person name="Labutti K."/>
            <person name="Lindquist E."/>
            <person name="Lipzen A."/>
            <person name="Khouja H.-R."/>
            <person name="Murat C."/>
            <person name="Ohm R."/>
            <person name="Olson A."/>
            <person name="Spatafora J."/>
            <person name="Veneault-Fourrey C."/>
            <person name="Henrissat B."/>
            <person name="Grigoriev I."/>
            <person name="Martin F."/>
            <person name="Perotto S."/>
        </authorList>
    </citation>
    <scope>NUCLEOTIDE SEQUENCE [LARGE SCALE GENOMIC DNA]</scope>
    <source>
        <strain evidence="1 2">UAMH 7357</strain>
    </source>
</reference>
<protein>
    <submittedName>
        <fullName evidence="1">Uncharacterized protein</fullName>
    </submittedName>
</protein>
<name>A0A2J6Q650_9HELO</name>
<proteinExistence type="predicted"/>
<evidence type="ECO:0000313" key="2">
    <source>
        <dbReference type="Proteomes" id="UP000235672"/>
    </source>
</evidence>
<organism evidence="1 2">
    <name type="scientific">Hyaloscypha hepaticicola</name>
    <dbReference type="NCBI Taxonomy" id="2082293"/>
    <lineage>
        <taxon>Eukaryota</taxon>
        <taxon>Fungi</taxon>
        <taxon>Dikarya</taxon>
        <taxon>Ascomycota</taxon>
        <taxon>Pezizomycotina</taxon>
        <taxon>Leotiomycetes</taxon>
        <taxon>Helotiales</taxon>
        <taxon>Hyaloscyphaceae</taxon>
        <taxon>Hyaloscypha</taxon>
    </lineage>
</organism>
<sequence length="186" mass="20147">MCFPPLSLGQRRYLADWTYLQLGAPFGVAFCTGCASTDTVDEPSMCKKSPESAFQISLAGRYQACLSIMPSTNHGMLSYQTMRGASSVTRETFALCGVWCRAKYDAGRREMVGEVWAGDAKGPHCTLIPKGANNGPHPDHVCNPCLSNVGKRGWEVAKKGEDGLFITGSRLRILFLSGGVGYFPQP</sequence>
<dbReference type="AlphaFoldDB" id="A0A2J6Q650"/>